<accession>X0T374</accession>
<organism evidence="1">
    <name type="scientific">marine sediment metagenome</name>
    <dbReference type="NCBI Taxonomy" id="412755"/>
    <lineage>
        <taxon>unclassified sequences</taxon>
        <taxon>metagenomes</taxon>
        <taxon>ecological metagenomes</taxon>
    </lineage>
</organism>
<dbReference type="EMBL" id="BARS01004669">
    <property type="protein sequence ID" value="GAF81811.1"/>
    <property type="molecule type" value="Genomic_DNA"/>
</dbReference>
<dbReference type="AlphaFoldDB" id="X0T374"/>
<name>X0T374_9ZZZZ</name>
<comment type="caution">
    <text evidence="1">The sequence shown here is derived from an EMBL/GenBank/DDBJ whole genome shotgun (WGS) entry which is preliminary data.</text>
</comment>
<feature type="non-terminal residue" evidence="1">
    <location>
        <position position="168"/>
    </location>
</feature>
<dbReference type="Pfam" id="PF20583">
    <property type="entry name" value="DUF6786"/>
    <property type="match status" value="1"/>
</dbReference>
<sequence length="168" mass="18356">MFANDVEFLKEHVDVIILSDDSGKARVAVVPAYQGRVMTSTADGSDGISFGWINNDLISSGKLQPHMNPFGGEDRFWMGPEGGQYAIFFAPGTPFDFEHWQTPAIIDTEPFDVVSKSDTEIVFAKGAKLANYSGTEFDIRVDRTISLLDITSAGKSLGITFPDDVKLV</sequence>
<dbReference type="InterPro" id="IPR046713">
    <property type="entry name" value="DUF6786"/>
</dbReference>
<proteinExistence type="predicted"/>
<gene>
    <name evidence="1" type="ORF">S01H1_09141</name>
</gene>
<reference evidence="1" key="1">
    <citation type="journal article" date="2014" name="Front. Microbiol.">
        <title>High frequency of phylogenetically diverse reductive dehalogenase-homologous genes in deep subseafloor sedimentary metagenomes.</title>
        <authorList>
            <person name="Kawai M."/>
            <person name="Futagami T."/>
            <person name="Toyoda A."/>
            <person name="Takaki Y."/>
            <person name="Nishi S."/>
            <person name="Hori S."/>
            <person name="Arai W."/>
            <person name="Tsubouchi T."/>
            <person name="Morono Y."/>
            <person name="Uchiyama I."/>
            <person name="Ito T."/>
            <person name="Fujiyama A."/>
            <person name="Inagaki F."/>
            <person name="Takami H."/>
        </authorList>
    </citation>
    <scope>NUCLEOTIDE SEQUENCE</scope>
    <source>
        <strain evidence="1">Expedition CK06-06</strain>
    </source>
</reference>
<protein>
    <submittedName>
        <fullName evidence="1">Uncharacterized protein</fullName>
    </submittedName>
</protein>
<evidence type="ECO:0000313" key="1">
    <source>
        <dbReference type="EMBL" id="GAF81811.1"/>
    </source>
</evidence>